<dbReference type="InterPro" id="IPR014982">
    <property type="entry name" value="GSCFA"/>
</dbReference>
<dbReference type="EMBL" id="CAKXZS010000003">
    <property type="protein sequence ID" value="CAH2394675.1"/>
    <property type="molecule type" value="Genomic_DNA"/>
</dbReference>
<name>A0ABN8JBJ3_9HYPH</name>
<proteinExistence type="predicted"/>
<evidence type="ECO:0000313" key="3">
    <source>
        <dbReference type="Proteomes" id="UP001152604"/>
    </source>
</evidence>
<organism evidence="2 3">
    <name type="scientific">Mesorhizobium ventifaucium</name>
    <dbReference type="NCBI Taxonomy" id="666020"/>
    <lineage>
        <taxon>Bacteria</taxon>
        <taxon>Pseudomonadati</taxon>
        <taxon>Pseudomonadota</taxon>
        <taxon>Alphaproteobacteria</taxon>
        <taxon>Hyphomicrobiales</taxon>
        <taxon>Phyllobacteriaceae</taxon>
        <taxon>Mesorhizobium</taxon>
    </lineage>
</organism>
<sequence>MLERVRRKYLRLRKRLGYIQPIHLAAADKLNNKYGDFASSGVITIRKNAVFTRNDIFFTMGSCFAEEIRLALTSKQVACVPSYRNISFDPAQAIVDELPGREHMNFYNTFTVRLQIEQMLGLWDQAHDDWWQIKKPAPWGPICFQDPYRRLILAKSPEVLKEVIESMNREMRVGFDAATAFIFTFGMTEVFINRASGKVAAQKPLYRGGGGMQETTLHVSSFQENYANVTATVDMVRQHKPDAPIILTVSPVALARTFQDADVVTANTEGKSVLRAVLGQVSRERDNVHYLPSFELVTYGGLTRSYEEDLRHVKRSVVDEIVEQFFNAYFAPS</sequence>
<reference evidence="2" key="1">
    <citation type="submission" date="2022-03" db="EMBL/GenBank/DDBJ databases">
        <authorList>
            <person name="Brunel B."/>
        </authorList>
    </citation>
    <scope>NUCLEOTIDE SEQUENCE</scope>
    <source>
        <strain evidence="2">STM4922sample</strain>
    </source>
</reference>
<protein>
    <submittedName>
        <fullName evidence="2">GSCFA domain-containing protein</fullName>
    </submittedName>
</protein>
<comment type="caution">
    <text evidence="2">The sequence shown here is derived from an EMBL/GenBank/DDBJ whole genome shotgun (WGS) entry which is preliminary data.</text>
</comment>
<evidence type="ECO:0000259" key="1">
    <source>
        <dbReference type="Pfam" id="PF08885"/>
    </source>
</evidence>
<keyword evidence="3" id="KW-1185">Reference proteome</keyword>
<evidence type="ECO:0000313" key="2">
    <source>
        <dbReference type="EMBL" id="CAH2394675.1"/>
    </source>
</evidence>
<gene>
    <name evidence="2" type="ORF">MES4922_110119</name>
</gene>
<dbReference type="Proteomes" id="UP001152604">
    <property type="component" value="Unassembled WGS sequence"/>
</dbReference>
<feature type="domain" description="GSCFA" evidence="1">
    <location>
        <begin position="57"/>
        <end position="325"/>
    </location>
</feature>
<accession>A0ABN8JBJ3</accession>
<dbReference type="Pfam" id="PF08885">
    <property type="entry name" value="GSCFA"/>
    <property type="match status" value="1"/>
</dbReference>